<proteinExistence type="inferred from homology"/>
<dbReference type="InterPro" id="IPR002173">
    <property type="entry name" value="Carboh/pur_kinase_PfkB_CS"/>
</dbReference>
<evidence type="ECO:0000313" key="5">
    <source>
        <dbReference type="EMBL" id="XCP95801.1"/>
    </source>
</evidence>
<protein>
    <submittedName>
        <fullName evidence="5">Sugar kinase</fullName>
    </submittedName>
</protein>
<dbReference type="AlphaFoldDB" id="A0AAU8NH13"/>
<evidence type="ECO:0000256" key="3">
    <source>
        <dbReference type="ARBA" id="ARBA00022777"/>
    </source>
</evidence>
<dbReference type="Pfam" id="PF00294">
    <property type="entry name" value="PfkB"/>
    <property type="match status" value="1"/>
</dbReference>
<gene>
    <name evidence="5" type="ORF">ABXS70_03530</name>
</gene>
<dbReference type="PANTHER" id="PTHR43320:SF2">
    <property type="entry name" value="2-DEHYDRO-3-DEOXYGLUCONOKINASE_2-DEHYDRO-3-DEOXYGALACTONOKINASE"/>
    <property type="match status" value="1"/>
</dbReference>
<keyword evidence="2" id="KW-0808">Transferase</keyword>
<evidence type="ECO:0000259" key="4">
    <source>
        <dbReference type="Pfam" id="PF00294"/>
    </source>
</evidence>
<evidence type="ECO:0000256" key="1">
    <source>
        <dbReference type="ARBA" id="ARBA00010688"/>
    </source>
</evidence>
<dbReference type="RefSeq" id="WP_342552452.1">
    <property type="nucleotide sequence ID" value="NZ_CP159992.1"/>
</dbReference>
<dbReference type="PANTHER" id="PTHR43320">
    <property type="entry name" value="SUGAR KINASE"/>
    <property type="match status" value="1"/>
</dbReference>
<dbReference type="PROSITE" id="PS00584">
    <property type="entry name" value="PFKB_KINASES_2"/>
    <property type="match status" value="1"/>
</dbReference>
<dbReference type="CDD" id="cd01166">
    <property type="entry name" value="KdgK"/>
    <property type="match status" value="1"/>
</dbReference>
<accession>A0AAU8NH13</accession>
<name>A0AAU8NH13_9BACL</name>
<dbReference type="InterPro" id="IPR052700">
    <property type="entry name" value="Carb_kinase_PfkB-like"/>
</dbReference>
<feature type="domain" description="Carbohydrate kinase PfkB" evidence="4">
    <location>
        <begin position="10"/>
        <end position="305"/>
    </location>
</feature>
<dbReference type="InterPro" id="IPR029056">
    <property type="entry name" value="Ribokinase-like"/>
</dbReference>
<evidence type="ECO:0000256" key="2">
    <source>
        <dbReference type="ARBA" id="ARBA00022679"/>
    </source>
</evidence>
<reference evidence="5" key="1">
    <citation type="submission" date="2024-05" db="EMBL/GenBank/DDBJ databases">
        <title>Draft genome assemblies of 36 bacteria isolated from hibernating arctic ground squirrels.</title>
        <authorList>
            <person name="McKee H."/>
            <person name="Mullen L."/>
            <person name="Drown D.M."/>
            <person name="Duddleston K.N."/>
        </authorList>
    </citation>
    <scope>NUCLEOTIDE SEQUENCE</scope>
    <source>
        <strain evidence="5">AN1007</strain>
    </source>
</reference>
<sequence>MSTSPFQSPDIITFGESMGLLTARDTRGLEYAASLDKTFGGAESNLAIGVSRLGHTSGWFGRLGSDPIGNMILKAIRGEGVDVSRAKLSNDEPTGLMIRENASGKASVHYYRKLSAASAMTPDDLDPDYIAGAKILHVTGITAAISESGLATVEAAIHIAKQAGVKVSFDPNLRLKLWSVDQARPVLLRLAEQADYFLPGLDEMKLLYNEESDQKVLERLTALNAVCVVKGGPDLTYVLADDTLTEVPYFKADQVLDTVGAGDGFCAGFLAGLLKGYTPQEAARLGNLTGSMVIQAVGDWEALPTWAQVEAKLNNAAHIER</sequence>
<comment type="similarity">
    <text evidence="1">Belongs to the carbohydrate kinase PfkB family.</text>
</comment>
<dbReference type="EMBL" id="CP159992">
    <property type="protein sequence ID" value="XCP95801.1"/>
    <property type="molecule type" value="Genomic_DNA"/>
</dbReference>
<dbReference type="GO" id="GO:0016301">
    <property type="term" value="F:kinase activity"/>
    <property type="evidence" value="ECO:0007669"/>
    <property type="project" value="UniProtKB-KW"/>
</dbReference>
<dbReference type="Gene3D" id="3.40.1190.20">
    <property type="match status" value="1"/>
</dbReference>
<organism evidence="5">
    <name type="scientific">Paenibacillus sp. AN1007</name>
    <dbReference type="NCBI Taxonomy" id="3151385"/>
    <lineage>
        <taxon>Bacteria</taxon>
        <taxon>Bacillati</taxon>
        <taxon>Bacillota</taxon>
        <taxon>Bacilli</taxon>
        <taxon>Bacillales</taxon>
        <taxon>Paenibacillaceae</taxon>
        <taxon>Paenibacillus</taxon>
    </lineage>
</organism>
<dbReference type="SUPFAM" id="SSF53613">
    <property type="entry name" value="Ribokinase-like"/>
    <property type="match status" value="1"/>
</dbReference>
<keyword evidence="3 5" id="KW-0418">Kinase</keyword>
<dbReference type="InterPro" id="IPR011611">
    <property type="entry name" value="PfkB_dom"/>
</dbReference>